<dbReference type="STRING" id="81824.A9VCJ2"/>
<evidence type="ECO:0000256" key="3">
    <source>
        <dbReference type="ARBA" id="ARBA00022490"/>
    </source>
</evidence>
<evidence type="ECO:0000256" key="9">
    <source>
        <dbReference type="ARBA" id="ARBA00023175"/>
    </source>
</evidence>
<evidence type="ECO:0000256" key="4">
    <source>
        <dbReference type="ARBA" id="ARBA00022574"/>
    </source>
</evidence>
<feature type="region of interest" description="Disordered" evidence="12">
    <location>
        <begin position="518"/>
        <end position="546"/>
    </location>
</feature>
<dbReference type="eggNOG" id="KOG1587">
    <property type="taxonomic scope" value="Eukaryota"/>
</dbReference>
<dbReference type="GO" id="GO:0036158">
    <property type="term" value="P:outer dynein arm assembly"/>
    <property type="evidence" value="ECO:0000318"/>
    <property type="project" value="GO_Central"/>
</dbReference>
<dbReference type="InterPro" id="IPR015943">
    <property type="entry name" value="WD40/YVTN_repeat-like_dom_sf"/>
</dbReference>
<keyword evidence="14" id="KW-1185">Reference proteome</keyword>
<dbReference type="InterPro" id="IPR001680">
    <property type="entry name" value="WD40_rpt"/>
</dbReference>
<keyword evidence="5" id="KW-0493">Microtubule</keyword>
<evidence type="ECO:0000256" key="2">
    <source>
        <dbReference type="ARBA" id="ARBA00011059"/>
    </source>
</evidence>
<keyword evidence="3" id="KW-0963">Cytoplasm</keyword>
<dbReference type="Gene3D" id="2.130.10.10">
    <property type="entry name" value="YVTN repeat-like/Quinoprotein amine dehydrogenase"/>
    <property type="match status" value="2"/>
</dbReference>
<evidence type="ECO:0000256" key="1">
    <source>
        <dbReference type="ARBA" id="ARBA00004430"/>
    </source>
</evidence>
<evidence type="ECO:0000313" key="13">
    <source>
        <dbReference type="EMBL" id="EDQ84795.1"/>
    </source>
</evidence>
<proteinExistence type="inferred from homology"/>
<dbReference type="RefSeq" id="XP_001750445.1">
    <property type="nucleotide sequence ID" value="XM_001750393.1"/>
</dbReference>
<keyword evidence="8" id="KW-0969">Cilium</keyword>
<keyword evidence="9" id="KW-0505">Motor protein</keyword>
<evidence type="ECO:0000256" key="10">
    <source>
        <dbReference type="ARBA" id="ARBA00023212"/>
    </source>
</evidence>
<keyword evidence="10" id="KW-0206">Cytoskeleton</keyword>
<dbReference type="GO" id="GO:0036157">
    <property type="term" value="C:outer dynein arm"/>
    <property type="evidence" value="ECO:0000318"/>
    <property type="project" value="GO_Central"/>
</dbReference>
<dbReference type="InterPro" id="IPR036322">
    <property type="entry name" value="WD40_repeat_dom_sf"/>
</dbReference>
<name>A9VCJ2_MONBE</name>
<reference evidence="13 14" key="1">
    <citation type="journal article" date="2008" name="Nature">
        <title>The genome of the choanoflagellate Monosiga brevicollis and the origin of metazoans.</title>
        <authorList>
            <consortium name="JGI Sequencing"/>
            <person name="King N."/>
            <person name="Westbrook M.J."/>
            <person name="Young S.L."/>
            <person name="Kuo A."/>
            <person name="Abedin M."/>
            <person name="Chapman J."/>
            <person name="Fairclough S."/>
            <person name="Hellsten U."/>
            <person name="Isogai Y."/>
            <person name="Letunic I."/>
            <person name="Marr M."/>
            <person name="Pincus D."/>
            <person name="Putnam N."/>
            <person name="Rokas A."/>
            <person name="Wright K.J."/>
            <person name="Zuzow R."/>
            <person name="Dirks W."/>
            <person name="Good M."/>
            <person name="Goodstein D."/>
            <person name="Lemons D."/>
            <person name="Li W."/>
            <person name="Lyons J.B."/>
            <person name="Morris A."/>
            <person name="Nichols S."/>
            <person name="Richter D.J."/>
            <person name="Salamov A."/>
            <person name="Bork P."/>
            <person name="Lim W.A."/>
            <person name="Manning G."/>
            <person name="Miller W.T."/>
            <person name="McGinnis W."/>
            <person name="Shapiro H."/>
            <person name="Tjian R."/>
            <person name="Grigoriev I.V."/>
            <person name="Rokhsar D."/>
        </authorList>
    </citation>
    <scope>NUCLEOTIDE SEQUENCE [LARGE SCALE GENOMIC DNA]</scope>
    <source>
        <strain evidence="14">MX1 / ATCC 50154</strain>
    </source>
</reference>
<dbReference type="AlphaFoldDB" id="A9VCJ2"/>
<evidence type="ECO:0000256" key="8">
    <source>
        <dbReference type="ARBA" id="ARBA00023069"/>
    </source>
</evidence>
<evidence type="ECO:0008006" key="15">
    <source>
        <dbReference type="Google" id="ProtNLM"/>
    </source>
</evidence>
<dbReference type="KEGG" id="mbr:MONBRDRAFT_39146"/>
<protein>
    <recommendedName>
        <fullName evidence="15">Dynein intermediate chain 3, ciliary</fullName>
    </recommendedName>
</protein>
<comment type="similarity">
    <text evidence="2">Belongs to the dynein intermediate chain family.</text>
</comment>
<dbReference type="Pfam" id="PF00400">
    <property type="entry name" value="WD40"/>
    <property type="match status" value="2"/>
</dbReference>
<dbReference type="GeneID" id="5895673"/>
<dbReference type="FunCoup" id="A9VCJ2">
    <property type="interactions" value="35"/>
</dbReference>
<comment type="subcellular location">
    <subcellularLocation>
        <location evidence="1">Cytoplasm</location>
        <location evidence="1">Cytoskeleton</location>
        <location evidence="1">Cilium axoneme</location>
    </subcellularLocation>
</comment>
<dbReference type="InParanoid" id="A9VCJ2"/>
<dbReference type="Proteomes" id="UP000001357">
    <property type="component" value="Unassembled WGS sequence"/>
</dbReference>
<accession>A9VCJ2</accession>
<evidence type="ECO:0000256" key="12">
    <source>
        <dbReference type="SAM" id="MobiDB-lite"/>
    </source>
</evidence>
<evidence type="ECO:0000256" key="6">
    <source>
        <dbReference type="ARBA" id="ARBA00022737"/>
    </source>
</evidence>
<dbReference type="PANTHER" id="PTHR12442">
    <property type="entry name" value="DYNEIN INTERMEDIATE CHAIN"/>
    <property type="match status" value="1"/>
</dbReference>
<dbReference type="PANTHER" id="PTHR12442:SF7">
    <property type="entry name" value="DYNEIN AXONEMAL INTERMEDIATE CHAIN 2"/>
    <property type="match status" value="1"/>
</dbReference>
<evidence type="ECO:0000256" key="5">
    <source>
        <dbReference type="ARBA" id="ARBA00022701"/>
    </source>
</evidence>
<organism evidence="13 14">
    <name type="scientific">Monosiga brevicollis</name>
    <name type="common">Choanoflagellate</name>
    <dbReference type="NCBI Taxonomy" id="81824"/>
    <lineage>
        <taxon>Eukaryota</taxon>
        <taxon>Choanoflagellata</taxon>
        <taxon>Craspedida</taxon>
        <taxon>Salpingoecidae</taxon>
        <taxon>Monosiga</taxon>
    </lineage>
</organism>
<keyword evidence="11" id="KW-0966">Cell projection</keyword>
<dbReference type="SMART" id="SM00320">
    <property type="entry name" value="WD40"/>
    <property type="match status" value="4"/>
</dbReference>
<dbReference type="InterPro" id="IPR050687">
    <property type="entry name" value="Dynein_IC"/>
</dbReference>
<dbReference type="GO" id="GO:0045503">
    <property type="term" value="F:dynein light chain binding"/>
    <property type="evidence" value="ECO:0000318"/>
    <property type="project" value="GO_Central"/>
</dbReference>
<keyword evidence="4" id="KW-0853">WD repeat</keyword>
<evidence type="ECO:0000256" key="7">
    <source>
        <dbReference type="ARBA" id="ARBA00023017"/>
    </source>
</evidence>
<keyword evidence="6" id="KW-0677">Repeat</keyword>
<evidence type="ECO:0000256" key="11">
    <source>
        <dbReference type="ARBA" id="ARBA00023273"/>
    </source>
</evidence>
<gene>
    <name evidence="13" type="ORF">MONBRDRAFT_39146</name>
</gene>
<dbReference type="SUPFAM" id="SSF50978">
    <property type="entry name" value="WD40 repeat-like"/>
    <property type="match status" value="1"/>
</dbReference>
<dbReference type="OMA" id="WDFFYRQ"/>
<dbReference type="GO" id="GO:0045504">
    <property type="term" value="F:dynein heavy chain binding"/>
    <property type="evidence" value="ECO:0000318"/>
    <property type="project" value="GO_Central"/>
</dbReference>
<dbReference type="GO" id="GO:0005874">
    <property type="term" value="C:microtubule"/>
    <property type="evidence" value="ECO:0007669"/>
    <property type="project" value="UniProtKB-KW"/>
</dbReference>
<keyword evidence="7" id="KW-0243">Dynein</keyword>
<evidence type="ECO:0000313" key="14">
    <source>
        <dbReference type="Proteomes" id="UP000001357"/>
    </source>
</evidence>
<dbReference type="EMBL" id="CH991581">
    <property type="protein sequence ID" value="EDQ84795.1"/>
    <property type="molecule type" value="Genomic_DNA"/>
</dbReference>
<dbReference type="GO" id="GO:0003341">
    <property type="term" value="P:cilium movement"/>
    <property type="evidence" value="ECO:0000318"/>
    <property type="project" value="GO_Central"/>
</dbReference>
<sequence>MEIVYVYQKKRRDFGRQCVFTDRKAEILADIEPNPSLAKDYIDRNPADIAVQNTREFSEHEVNTETAEFTENGMNHVEGGWPRDVDCTEVEQVNRFRKKIEKDEGYQHQVLDAASQLEHLIQQNNALDIYEDYFPEPSVAAELEPPSARTINVLRDPQKIARSANSLSWNPDGSGRLAVAYSVLEFQQAPEGMSYDSYIWNLDKPNAPEQTLSPSSPLVSLQYNPKDVHVLLGGCYNGQIALWDVRKGSRPMATTPIEASHRDPVHGLCYMSSKTGTEFFSTSTDGQVMWWDSRKLDAPTEVLQLDVNEQMMGGIVADFESTMPTRFMVGTEQGVIINGNRKGKSPAEKLASTFEGHHGPVYSIRRNPFSPKYFLSVGDWTARVWCEDVRESAVLWSKYYPCYLTCGVWSHTRPAVSFVGRSDGAIDVYDYLFKQAEAALTVPVSDSPVRSIAAAENSNVIAVGSSDGAVTLLELSDGLVNMQGNNEKAAMAGLLDRETSREKLLASRVRELALQQRIRSARPGGTQPVPDDDEEDPVAAAEKNFWSSVDPDYYEKQSASRLSEPAVNAEA</sequence>